<dbReference type="Pfam" id="PF03797">
    <property type="entry name" value="Autotransporter"/>
    <property type="match status" value="1"/>
</dbReference>
<reference evidence="3" key="1">
    <citation type="submission" date="2016-10" db="EMBL/GenBank/DDBJ databases">
        <authorList>
            <person name="de Groot N.N."/>
        </authorList>
    </citation>
    <scope>NUCLEOTIDE SEQUENCE</scope>
</reference>
<gene>
    <name evidence="3" type="ORF">MNB_SM-3-487</name>
</gene>
<accession>A0A1W1D2G4</accession>
<name>A0A1W1D2G4_9ZZZZ</name>
<organism evidence="3">
    <name type="scientific">hydrothermal vent metagenome</name>
    <dbReference type="NCBI Taxonomy" id="652676"/>
    <lineage>
        <taxon>unclassified sequences</taxon>
        <taxon>metagenomes</taxon>
        <taxon>ecological metagenomes</taxon>
    </lineage>
</organism>
<dbReference type="Gene3D" id="2.40.128.130">
    <property type="entry name" value="Autotransporter beta-domain"/>
    <property type="match status" value="1"/>
</dbReference>
<dbReference type="SUPFAM" id="SSF51161">
    <property type="entry name" value="Trimeric LpxA-like enzymes"/>
    <property type="match status" value="2"/>
</dbReference>
<feature type="region of interest" description="Disordered" evidence="1">
    <location>
        <begin position="1"/>
        <end position="40"/>
    </location>
</feature>
<protein>
    <submittedName>
        <fullName evidence="3">Hemolysin</fullName>
    </submittedName>
</protein>
<evidence type="ECO:0000313" key="3">
    <source>
        <dbReference type="EMBL" id="SFV74596.1"/>
    </source>
</evidence>
<dbReference type="SUPFAM" id="SSF103515">
    <property type="entry name" value="Autotransporter"/>
    <property type="match status" value="1"/>
</dbReference>
<feature type="compositionally biased region" description="Low complexity" evidence="1">
    <location>
        <begin position="1"/>
        <end position="36"/>
    </location>
</feature>
<feature type="domain" description="Autotransporter" evidence="2">
    <location>
        <begin position="1165"/>
        <end position="1448"/>
    </location>
</feature>
<dbReference type="SMART" id="SM00869">
    <property type="entry name" value="Autotransporter"/>
    <property type="match status" value="1"/>
</dbReference>
<evidence type="ECO:0000256" key="1">
    <source>
        <dbReference type="SAM" id="MobiDB-lite"/>
    </source>
</evidence>
<dbReference type="InterPro" id="IPR005546">
    <property type="entry name" value="Autotransporte_beta"/>
</dbReference>
<sequence length="1449" mass="158212">MAATTSTNDANSTNNTTSTNDANSTNNTTSTSNTNDLIIDDNSSEKQVTIKKDTDYDNVKIDNQNGKDDYYAKGNDGVDVTVSDGFNLISTSNGYNSYLQVQNSGSLTTNDVNISQQAYIYGKSADIKIQGKAKLEDNGSIETTNGDITIEQLNTQETSYVAGYENSDITLGEVDLKNDSFVYSENGDINITSSTTANYNTYIYTKNKNITTQNVTLYDDASIGSENGSLDTDDVTLNNNSSLYTKQKDITTNNVTLYDDSNIFAQRSIVIQGDATLQDNSYIDANTSSLTIKGISTLENNASLYAMGGGDLTLQKDTSLKNTARIYTQDANILIKGTTTAQNSSYIYSENGDITTQDITLSDDATIGGANGSITTQNVTLQDNSSLYNKNITTNNVTLSDDSSIFAQETILIKGDVTLQNNSYIDANTSSLTIKGISTLENNASLYAMGAGELYLEDDTSLANTARIYTQDANITLNGTTKEKDDTYIYSENGDITTQDITLSDDAIIKSKNGSLDTNDVTLNNNSSLYAKNITTNNVTLNDDSNILAQRDILVQGDVTLHNNSYIDANTSSLTIEGTSTLENNASLYAMGDKDLQTKKLILRDTARIYTQDANIIINGSVDGNDSSYIYSENGDITTQDITLQQSSNIGTNKGNITANDVTLYDNTSLYTQDENSSITLNNATLSDDSFLYSLGNITIQKNTTLKDNSYISANKLNIYQTINLENNTSLYGSTITLEQNLSLQDDAKIYANNDIIINGSTTAQNSSYIYSENGDITTQDITLNDDATIGGANGSLITQNVTLHNNSSLYEQNITTNNVTLYDDSNIFAQKDILAQGDVALHNNSYIDANTSSLTINGITSLEDNASLYAMGSNNLTLQKDTSLKNTARIYTQDANIIINGNTTAQNSSYIYSKNGDITTQNITLSDDATIGSENGSLIAQNNVTLNDKSSLYANKGIILMKKNEFNGPSAGIIITKTDATGDIVLRDETTLNNGAYIINKGTGKIDINTLNIFTSGYVLGNNDINISTISVTDDGSFDYALINSQNGKLYYQTLSLPESTRLRTFVATREDNNLSIYTKVTEPTDLNLSKDEDALYYSLASSLNNKPNTTLYSLLGTELSDKEFVDAIKTMKPSLAGAFIPTVNILNSSISTIKDHLSLQVDQKFLSSNLWIQTYTTNAKQDDTNNKDGYSLSGKGLILGADKKIRGTNSIYGIALSYGTSTTNSNNNQTNNKIDSTQEQLYLYLATQTKNSYFQAYMAKGIAQNKGQRDIILKDQTKKATSSYDSSLSNFTVTSGLKYKYKNIRINPYSILSSSIITTDTYKEKGAQNLNLEISNKELFKTSLTLGTSLATKFSWTSNHIFVPEIKYGYRKDFGDESAKATAKFEDADSSFITNGVKMDDTLSTYGFTLKYFNKNFLLSGRIDFNTIKSKHFQSNTTSFSIRYLFH</sequence>
<dbReference type="InterPro" id="IPR011004">
    <property type="entry name" value="Trimer_LpxA-like_sf"/>
</dbReference>
<proteinExistence type="predicted"/>
<dbReference type="EMBL" id="FPHP01000002">
    <property type="protein sequence ID" value="SFV74596.1"/>
    <property type="molecule type" value="Genomic_DNA"/>
</dbReference>
<dbReference type="InterPro" id="IPR036709">
    <property type="entry name" value="Autotransporte_beta_dom_sf"/>
</dbReference>
<evidence type="ECO:0000259" key="2">
    <source>
        <dbReference type="PROSITE" id="PS51208"/>
    </source>
</evidence>
<dbReference type="PROSITE" id="PS51208">
    <property type="entry name" value="AUTOTRANSPORTER"/>
    <property type="match status" value="1"/>
</dbReference>
<dbReference type="Gene3D" id="2.160.10.10">
    <property type="entry name" value="Hexapeptide repeat proteins"/>
    <property type="match status" value="2"/>
</dbReference>